<dbReference type="PANTHER" id="PTHR37310">
    <property type="entry name" value="CYTOPLASMIC PROTEIN-RELATED"/>
    <property type="match status" value="1"/>
</dbReference>
<reference evidence="2" key="2">
    <citation type="submission" date="2016-11" db="EMBL/GenBank/DDBJ databases">
        <authorList>
            <person name="Jaros S."/>
            <person name="Januszkiewicz K."/>
            <person name="Wedrychowicz H."/>
        </authorList>
    </citation>
    <scope>NUCLEOTIDE SEQUENCE [LARGE SCALE GENOMIC DNA]</scope>
    <source>
        <strain evidence="2">DSM 19859</strain>
    </source>
</reference>
<keyword evidence="4" id="KW-1185">Reference proteome</keyword>
<dbReference type="Pfam" id="PF03860">
    <property type="entry name" value="Csp"/>
    <property type="match status" value="1"/>
</dbReference>
<reference evidence="1 4" key="3">
    <citation type="submission" date="2018-07" db="EMBL/GenBank/DDBJ databases">
        <title>Leeuwenhoekiella genomics.</title>
        <authorList>
            <person name="Tahon G."/>
            <person name="Willems A."/>
        </authorList>
    </citation>
    <scope>NUCLEOTIDE SEQUENCE [LARGE SCALE GENOMIC DNA]</scope>
    <source>
        <strain evidence="1 4">LMG 24856</strain>
    </source>
</reference>
<gene>
    <name evidence="1" type="ORF">DSM01_3051</name>
    <name evidence="2" type="ORF">SAMN04487999_0523</name>
</gene>
<evidence type="ECO:0000313" key="4">
    <source>
        <dbReference type="Proteomes" id="UP000290037"/>
    </source>
</evidence>
<dbReference type="EMBL" id="QOVN01000007">
    <property type="protein sequence ID" value="RXG27532.1"/>
    <property type="molecule type" value="Genomic_DNA"/>
</dbReference>
<dbReference type="InterPro" id="IPR044543">
    <property type="entry name" value="YHJQ-like"/>
</dbReference>
<dbReference type="Proteomes" id="UP000290037">
    <property type="component" value="Unassembled WGS sequence"/>
</dbReference>
<dbReference type="AlphaFoldDB" id="A0A1M5U1L5"/>
<evidence type="ECO:0000313" key="2">
    <source>
        <dbReference type="EMBL" id="SHH56746.1"/>
    </source>
</evidence>
<dbReference type="Proteomes" id="UP000184240">
    <property type="component" value="Unassembled WGS sequence"/>
</dbReference>
<dbReference type="CDD" id="cd08026">
    <property type="entry name" value="DUF326"/>
    <property type="match status" value="1"/>
</dbReference>
<proteinExistence type="predicted"/>
<evidence type="ECO:0000313" key="1">
    <source>
        <dbReference type="EMBL" id="RXG27532.1"/>
    </source>
</evidence>
<dbReference type="EMBL" id="FQXT01000001">
    <property type="protein sequence ID" value="SHH56746.1"/>
    <property type="molecule type" value="Genomic_DNA"/>
</dbReference>
<organism evidence="2 3">
    <name type="scientific">Leeuwenhoekiella palythoae</name>
    <dbReference type="NCBI Taxonomy" id="573501"/>
    <lineage>
        <taxon>Bacteria</taxon>
        <taxon>Pseudomonadati</taxon>
        <taxon>Bacteroidota</taxon>
        <taxon>Flavobacteriia</taxon>
        <taxon>Flavobacteriales</taxon>
        <taxon>Flavobacteriaceae</taxon>
        <taxon>Leeuwenhoekiella</taxon>
    </lineage>
</organism>
<evidence type="ECO:0008006" key="5">
    <source>
        <dbReference type="Google" id="ProtNLM"/>
    </source>
</evidence>
<dbReference type="Gene3D" id="1.20.1270.360">
    <property type="match status" value="1"/>
</dbReference>
<sequence>MYMPIGNSFRFTAIKKYQSYKINLMNHEELISTLNECANYCNHCADACLEEDHIQMMVTCIRYDRMCAEVCSSLAKLLSINVPSQKLMALVEYCKNLCASCAEECSSHEAQHCQNCAAACKRCVDACSKFLYNH</sequence>
<reference evidence="3" key="1">
    <citation type="submission" date="2016-11" db="EMBL/GenBank/DDBJ databases">
        <authorList>
            <person name="Varghese N."/>
            <person name="Submissions S."/>
        </authorList>
    </citation>
    <scope>NUCLEOTIDE SEQUENCE [LARGE SCALE GENOMIC DNA]</scope>
    <source>
        <strain evidence="3">DSM 19859</strain>
    </source>
</reference>
<dbReference type="PANTHER" id="PTHR37310:SF1">
    <property type="entry name" value="CYTOPLASMIC PROTEIN"/>
    <property type="match status" value="1"/>
</dbReference>
<name>A0A1M5U1L5_9FLAO</name>
<evidence type="ECO:0000313" key="3">
    <source>
        <dbReference type="Proteomes" id="UP000184240"/>
    </source>
</evidence>
<accession>A0A1M5U1L5</accession>
<dbReference type="RefSeq" id="WP_317041285.1">
    <property type="nucleotide sequence ID" value="NZ_FQXT01000001.1"/>
</dbReference>
<protein>
    <recommendedName>
        <fullName evidence="5">Four-helix bundle copper-binding protein</fullName>
    </recommendedName>
</protein>
<dbReference type="InterPro" id="IPR005560">
    <property type="entry name" value="Csp_YhjQ"/>
</dbReference>